<accession>A0ACC2RYQ9</accession>
<evidence type="ECO:0000313" key="1">
    <source>
        <dbReference type="EMBL" id="KAJ9055204.1"/>
    </source>
</evidence>
<evidence type="ECO:0000313" key="2">
    <source>
        <dbReference type="Proteomes" id="UP001165960"/>
    </source>
</evidence>
<dbReference type="EMBL" id="QTSX02006408">
    <property type="protein sequence ID" value="KAJ9055204.1"/>
    <property type="molecule type" value="Genomic_DNA"/>
</dbReference>
<proteinExistence type="predicted"/>
<gene>
    <name evidence="1" type="primary">FKS1_3</name>
    <name evidence="1" type="ORF">DSO57_1006558</name>
</gene>
<comment type="caution">
    <text evidence="1">The sequence shown here is derived from an EMBL/GenBank/DDBJ whole genome shotgun (WGS) entry which is preliminary data.</text>
</comment>
<reference evidence="1" key="1">
    <citation type="submission" date="2022-04" db="EMBL/GenBank/DDBJ databases">
        <title>Genome of the entomopathogenic fungus Entomophthora muscae.</title>
        <authorList>
            <person name="Elya C."/>
            <person name="Lovett B.R."/>
            <person name="Lee E."/>
            <person name="Macias A.M."/>
            <person name="Hajek A.E."/>
            <person name="De Bivort B.L."/>
            <person name="Kasson M.T."/>
            <person name="De Fine Licht H.H."/>
            <person name="Stajich J.E."/>
        </authorList>
    </citation>
    <scope>NUCLEOTIDE SEQUENCE</scope>
    <source>
        <strain evidence="1">Berkeley</strain>
    </source>
</reference>
<organism evidence="1 2">
    <name type="scientific">Entomophthora muscae</name>
    <dbReference type="NCBI Taxonomy" id="34485"/>
    <lineage>
        <taxon>Eukaryota</taxon>
        <taxon>Fungi</taxon>
        <taxon>Fungi incertae sedis</taxon>
        <taxon>Zoopagomycota</taxon>
        <taxon>Entomophthoromycotina</taxon>
        <taxon>Entomophthoromycetes</taxon>
        <taxon>Entomophthorales</taxon>
        <taxon>Entomophthoraceae</taxon>
        <taxon>Entomophthora</taxon>
    </lineage>
</organism>
<protein>
    <submittedName>
        <fullName evidence="1">1,3-beta-D-glucan synthase</fullName>
        <ecNumber evidence="1">2.4.1.34</ecNumber>
    </submittedName>
</protein>
<dbReference type="EC" id="2.4.1.34" evidence="1"/>
<keyword evidence="1" id="KW-0808">Transferase</keyword>
<keyword evidence="2" id="KW-1185">Reference proteome</keyword>
<name>A0ACC2RYQ9_9FUNG</name>
<keyword evidence="1" id="KW-0328">Glycosyltransferase</keyword>
<dbReference type="Proteomes" id="UP001165960">
    <property type="component" value="Unassembled WGS sequence"/>
</dbReference>
<sequence length="1909" mass="218394">MKGNRNRTGEASSGQNYNHLEEDAFETQDARLNPYHNSISFVNNYVDDGSDYEGEPAVRSPYYSSDSSADSPHIRGLPQQPSPVLDPQLIKGGREHGYFGGPGGSYSESMSELGGMMDNQGSSRSSLSPPPHQQGYMANLDLFGSLRNPKLSDSRYARYAPSTESLLALIESKKPQYQAQSVSSFSRASSWVSETNGETGYFDLPGHRSLAKDYPWPAWSAENQVPLSKEEILDIFEDLKSKFGFQDDSMRNQYDALMTMLDSRASRMTPTMALLTLHADYIGGPNANYRKWFFAAEFNKDSALHGLKGGVGSDVEDQLMADSLEEWWRTRMSKLSQHERIRHIALYLLIWGEALNVRYLPEALCFIFKLANDYYPQATPAEEGAFLTNVVTPLYNYIRDQNYEVVNGQFLKRERDHAQVIGYDDINETFWTRASCERLVIKDKKTRLMTLPPAERYLRLKDVNWKRSFKKTYYERRTWLHIITNFSRVWIFHISVFYYFWIINSPFLLISYDDYKTTMNDGGNLEATEADFPPQLWSLVGLGGGVSAAIALWGTICEFFFIERSWFKYRILFRRSFLLFMIFLLNTVPTVLVFIVSTKRDKEGSLVLIRDNLIAQIVAPIHAAVALGTTVALTVIPPAHLFTRMPKMNLATSSLPGLINRAFTADFAALAFKNRATSISMWGLIASCKLIESYLALIWSFKNAFRAMVYLEMAECNDPFAKYFPKEMSICNLMGPVSMFTMVLLLLVMFFLDSYLWYIIISSLFSIANAFSMGISILSPWKNIFGRLPKRIYTKLLATSNMEIKLRPKMLCSQVWNAIVISMYRDHLVSIDHVQKLLYQQVASEIEGKKKLKPPTFFVAQEDTGVNSEFYPPGSEAERRISFFASSLSTVIPEPLPVENMPTFTVFTPHYAEKILLSLREIIREDDQYTRVTLLEYLKSLYAVEWDNFVKDTKILAEENSILSNEPPTFPLEEEQKTDDLPFYCIGFKSAAPEFTLRTRIWASLRSQTLYRTISGFMNYAKALKLLHRIENPELVQILGGNTEALEEELDLMSRRKFNFLISMQRYTKFNHEEKENIEFLLKTYPDLQVAYLDEKKVGEDLHMYSCLIDGHCRFDDDGIRIPRYRIRIPGNPILGDGKSDNQNHAVIFTRGEYLQVIDANQDNYLEEALKIRSVLAEFDEYQAPQASPYAPPNKLEEPKNPVAIIGAREYIFSENIGVLGDIAAGKEQTFGTLTHRIMATVGGRLHYGHPDFLNLIFMNTRGGLSKAQKGLHLNEDIYAGMNAFQRGGRIKHSEYIQCGKGRDLGFCSVLNFNTKIGTGMGEQLLSREYYYLYTQLPLDRFLTLFYAHPGFQVNNMMIMFSIQIFMMVLACVGVVTNTQDVCSVLEKNDEFPVFEEKYECWNRLPVTNWIDRTVVSVFIVFFITFLPLILQVLSEQGFVRMAARLGKQLASCSALFEIFTTQIFSHSILSNMSFGGARYIGTGRGFATTRQPFSTLYSRFASSSIYAGMRSLLYLLFACLSPHMWSPFFIYFWFTVIGMTLSPWVFNPHQFSLMEFILDYRSFLRWMSAGNSSSAKDSWVAHCRYARTRITGQKRKRLGDKERKIGGHVPRAHRLIIFFSEVFVPMLFALMTTVIYGIMSYYDPIVDTSSKKVKEPPTLKGSSGLVRAFTIAFLPIILNTAILILLFPISLLAGPVMSLCAKSFGGILAAIAHAWAVLNLLACFMALWFLENWNLSRAILGLTAAMFLQRFIFALLMFMFLTREFGHDGANVAWWTGKWISAGLGWMFFTQPLRELVCKVIEMSLFATDFIIAHVIWFTLAPFTLIPLMDKWHSTMLFWLRPSRQIRPPIFSLRQRSQRRRRAILYGILFLTIYLLFASLIAGPVMLKEILLGIFNRSKIPILPRIYL</sequence>